<dbReference type="InterPro" id="IPR009589">
    <property type="entry name" value="PH_YyaB-like"/>
</dbReference>
<dbReference type="GO" id="GO:0030153">
    <property type="term" value="P:bacteriocin immunity"/>
    <property type="evidence" value="ECO:0007669"/>
    <property type="project" value="InterPro"/>
</dbReference>
<keyword evidence="4" id="KW-1185">Reference proteome</keyword>
<keyword evidence="1" id="KW-0812">Transmembrane</keyword>
<keyword evidence="1" id="KW-0472">Membrane</keyword>
<protein>
    <submittedName>
        <fullName evidence="3">PH domain-containing protein</fullName>
    </submittedName>
</protein>
<evidence type="ECO:0000256" key="1">
    <source>
        <dbReference type="SAM" id="Phobius"/>
    </source>
</evidence>
<feature type="transmembrane region" description="Helical" evidence="1">
    <location>
        <begin position="40"/>
        <end position="59"/>
    </location>
</feature>
<dbReference type="Pfam" id="PF06713">
    <property type="entry name" value="bPH_4"/>
    <property type="match status" value="1"/>
</dbReference>
<evidence type="ECO:0000313" key="4">
    <source>
        <dbReference type="Proteomes" id="UP001155280"/>
    </source>
</evidence>
<reference evidence="3" key="1">
    <citation type="submission" date="2022-07" db="EMBL/GenBank/DDBJ databases">
        <title>Gramela sediminis sp. nov., isolated from deep-sea sediment of the Indian Ocean.</title>
        <authorList>
            <person name="Shi H."/>
        </authorList>
    </citation>
    <scope>NUCLEOTIDE SEQUENCE</scope>
    <source>
        <strain evidence="3">GC03-9</strain>
    </source>
</reference>
<evidence type="ECO:0000313" key="3">
    <source>
        <dbReference type="EMBL" id="MCP9201263.1"/>
    </source>
</evidence>
<feature type="domain" description="Uncharacterized protein YyaB-like PH" evidence="2">
    <location>
        <begin position="61"/>
        <end position="136"/>
    </location>
</feature>
<comment type="caution">
    <text evidence="3">The sequence shown here is derived from an EMBL/GenBank/DDBJ whole genome shotgun (WGS) entry which is preliminary data.</text>
</comment>
<sequence>MKFKAKKGTLFLAITFGLTGLFLVFISYRIFSESSFNYEFFPSDLVLILVLILLFWILMSTKYELSDKYLFYQSGPIKGKIEIDKIREIIVGKSLWAGLKPALATKGLIIKYNKYDEIYISPESNELFVQKIKEINPGINIIEENK</sequence>
<dbReference type="RefSeq" id="WP_241552133.1">
    <property type="nucleotide sequence ID" value="NZ_JANCNS010000003.1"/>
</dbReference>
<evidence type="ECO:0000259" key="2">
    <source>
        <dbReference type="Pfam" id="PF06713"/>
    </source>
</evidence>
<dbReference type="Proteomes" id="UP001155280">
    <property type="component" value="Unassembled WGS sequence"/>
</dbReference>
<organism evidence="3 4">
    <name type="scientific">Christiangramia oceanisediminis</name>
    <dbReference type="NCBI Taxonomy" id="2920386"/>
    <lineage>
        <taxon>Bacteria</taxon>
        <taxon>Pseudomonadati</taxon>
        <taxon>Bacteroidota</taxon>
        <taxon>Flavobacteriia</taxon>
        <taxon>Flavobacteriales</taxon>
        <taxon>Flavobacteriaceae</taxon>
        <taxon>Christiangramia</taxon>
    </lineage>
</organism>
<gene>
    <name evidence="3" type="ORF">MKO06_15240</name>
</gene>
<feature type="transmembrane region" description="Helical" evidence="1">
    <location>
        <begin position="9"/>
        <end position="28"/>
    </location>
</feature>
<accession>A0A9X2RAA7</accession>
<dbReference type="EMBL" id="JANCNS010000003">
    <property type="protein sequence ID" value="MCP9201263.1"/>
    <property type="molecule type" value="Genomic_DNA"/>
</dbReference>
<dbReference type="AlphaFoldDB" id="A0A9X2RAA7"/>
<proteinExistence type="predicted"/>
<keyword evidence="1" id="KW-1133">Transmembrane helix</keyword>
<name>A0A9X2RAA7_9FLAO</name>